<gene>
    <name evidence="1" type="ORF">FAK_01380</name>
</gene>
<dbReference type="EMBL" id="AP028679">
    <property type="protein sequence ID" value="BEQ13072.1"/>
    <property type="molecule type" value="Genomic_DNA"/>
</dbReference>
<keyword evidence="2" id="KW-1185">Reference proteome</keyword>
<dbReference type="AlphaFoldDB" id="A0AAU9E901"/>
<reference evidence="2" key="1">
    <citation type="journal article" date="2023" name="Arch. Microbiol.">
        <title>Desulfoferula mesophilus gen. nov. sp. nov., a mesophilic sulfate-reducing bacterium isolated from a brackish lake sediment.</title>
        <authorList>
            <person name="Watanabe T."/>
            <person name="Yabe T."/>
            <person name="Tsuji J.M."/>
            <person name="Fukui M."/>
        </authorList>
    </citation>
    <scope>NUCLEOTIDE SEQUENCE [LARGE SCALE GENOMIC DNA]</scope>
    <source>
        <strain evidence="2">12FAK</strain>
    </source>
</reference>
<sequence length="374" mass="40399">MLAVMAAGGLGVQAAGAAAAQPESALMAPPAKNCAVVAEFPGLQNVTTQSYIRKITLNEGLVIRKSRIENGKIIIPPSGLYYTTRTPKSGVLQGDKVLILGKLYEFVDQATKLDVITNVWVDKKKGVPFGDGTKRLELSILAMGANGFPVPNATFKILKQSGNYYGVAFPVATSNLFTDITSGKLNKGTGRKTGTYLPTDKGQDFETEYYASSVAVSGQTYLVADKVTPKGAQVKEFATGALRYMLLSPDAPKQALMAAGDKIEYGGFTLEITKVAANFADAKLTCKKSGKSWTKRFGPLTAEVLKYMPVDEERRAAFVLRDPSDRVQAQLNIYKAGGAFQDGKVQIALYKDLIKLGNPSPWTPDKRFLYRPDT</sequence>
<evidence type="ECO:0000313" key="2">
    <source>
        <dbReference type="Proteomes" id="UP001366166"/>
    </source>
</evidence>
<organism evidence="1 2">
    <name type="scientific">Desulfoferula mesophila</name>
    <dbReference type="NCBI Taxonomy" id="3058419"/>
    <lineage>
        <taxon>Bacteria</taxon>
        <taxon>Pseudomonadati</taxon>
        <taxon>Thermodesulfobacteriota</taxon>
        <taxon>Desulfarculia</taxon>
        <taxon>Desulfarculales</taxon>
        <taxon>Desulfarculaceae</taxon>
        <taxon>Desulfoferula</taxon>
    </lineage>
</organism>
<evidence type="ECO:0000313" key="1">
    <source>
        <dbReference type="EMBL" id="BEQ13072.1"/>
    </source>
</evidence>
<name>A0AAU9E901_9BACT</name>
<protein>
    <submittedName>
        <fullName evidence="1">Uncharacterized protein</fullName>
    </submittedName>
</protein>
<accession>A0AAU9E901</accession>
<dbReference type="Proteomes" id="UP001366166">
    <property type="component" value="Chromosome"/>
</dbReference>
<proteinExistence type="predicted"/>
<dbReference type="KEGG" id="dmp:FAK_01380"/>
<dbReference type="RefSeq" id="WP_338604339.1">
    <property type="nucleotide sequence ID" value="NZ_AP028679.1"/>
</dbReference>